<accession>A0A0R1PY05</accession>
<dbReference type="Pfam" id="PF01832">
    <property type="entry name" value="Glucosaminidase"/>
    <property type="match status" value="1"/>
</dbReference>
<evidence type="ECO:0000313" key="5">
    <source>
        <dbReference type="EMBL" id="KRL37180.1"/>
    </source>
</evidence>
<keyword evidence="3" id="KW-1133">Transmembrane helix</keyword>
<dbReference type="SMART" id="SM00047">
    <property type="entry name" value="LYZ2"/>
    <property type="match status" value="1"/>
</dbReference>
<evidence type="ECO:0000256" key="1">
    <source>
        <dbReference type="ARBA" id="ARBA00010266"/>
    </source>
</evidence>
<dbReference type="STRING" id="1423812.FD20_GL000650"/>
<protein>
    <submittedName>
        <fullName evidence="5">Muramidase</fullName>
    </submittedName>
</protein>
<comment type="caution">
    <text evidence="5">The sequence shown here is derived from an EMBL/GenBank/DDBJ whole genome shotgun (WGS) entry which is preliminary data.</text>
</comment>
<name>A0A0R1PY05_9LACO</name>
<gene>
    <name evidence="5" type="ORF">FD20_GL000650</name>
</gene>
<dbReference type="PANTHER" id="PTHR33308">
    <property type="entry name" value="PEPTIDOGLYCAN HYDROLASE FLGJ"/>
    <property type="match status" value="1"/>
</dbReference>
<dbReference type="InterPro" id="IPR002901">
    <property type="entry name" value="MGlyc_endo_b_GlcNAc-like_dom"/>
</dbReference>
<dbReference type="PANTHER" id="PTHR33308:SF10">
    <property type="entry name" value="EXO-GLUCOSAMINIDASE LYTG"/>
    <property type="match status" value="1"/>
</dbReference>
<keyword evidence="6" id="KW-1185">Reference proteome</keyword>
<dbReference type="Proteomes" id="UP000051155">
    <property type="component" value="Unassembled WGS sequence"/>
</dbReference>
<feature type="domain" description="Mannosyl-glycoprotein endo-beta-N-acetylglucosamidase-like" evidence="4">
    <location>
        <begin position="96"/>
        <end position="253"/>
    </location>
</feature>
<evidence type="ECO:0000313" key="6">
    <source>
        <dbReference type="Proteomes" id="UP000051155"/>
    </source>
</evidence>
<organism evidence="5 6">
    <name type="scientific">Liquorilactobacillus uvarum DSM 19971</name>
    <dbReference type="NCBI Taxonomy" id="1423812"/>
    <lineage>
        <taxon>Bacteria</taxon>
        <taxon>Bacillati</taxon>
        <taxon>Bacillota</taxon>
        <taxon>Bacilli</taxon>
        <taxon>Lactobacillales</taxon>
        <taxon>Lactobacillaceae</taxon>
        <taxon>Liquorilactobacillus</taxon>
    </lineage>
</organism>
<dbReference type="Gene3D" id="1.10.530.10">
    <property type="match status" value="1"/>
</dbReference>
<proteinExistence type="inferred from homology"/>
<keyword evidence="2" id="KW-0378">Hydrolase</keyword>
<dbReference type="PATRIC" id="fig|1423812.3.peg.702"/>
<reference evidence="5 6" key="1">
    <citation type="journal article" date="2015" name="Genome Announc.">
        <title>Expanding the biotechnology potential of lactobacilli through comparative genomics of 213 strains and associated genera.</title>
        <authorList>
            <person name="Sun Z."/>
            <person name="Harris H.M."/>
            <person name="McCann A."/>
            <person name="Guo C."/>
            <person name="Argimon S."/>
            <person name="Zhang W."/>
            <person name="Yang X."/>
            <person name="Jeffery I.B."/>
            <person name="Cooney J.C."/>
            <person name="Kagawa T.F."/>
            <person name="Liu W."/>
            <person name="Song Y."/>
            <person name="Salvetti E."/>
            <person name="Wrobel A."/>
            <person name="Rasinkangas P."/>
            <person name="Parkhill J."/>
            <person name="Rea M.C."/>
            <person name="O'Sullivan O."/>
            <person name="Ritari J."/>
            <person name="Douillard F.P."/>
            <person name="Paul Ross R."/>
            <person name="Yang R."/>
            <person name="Briner A.E."/>
            <person name="Felis G.E."/>
            <person name="de Vos W.M."/>
            <person name="Barrangou R."/>
            <person name="Klaenhammer T.R."/>
            <person name="Caufield P.W."/>
            <person name="Cui Y."/>
            <person name="Zhang H."/>
            <person name="O'Toole P.W."/>
        </authorList>
    </citation>
    <scope>NUCLEOTIDE SEQUENCE [LARGE SCALE GENOMIC DNA]</scope>
    <source>
        <strain evidence="5 6">DSM 19971</strain>
    </source>
</reference>
<dbReference type="EMBL" id="AZEG01000015">
    <property type="protein sequence ID" value="KRL37180.1"/>
    <property type="molecule type" value="Genomic_DNA"/>
</dbReference>
<keyword evidence="3" id="KW-0812">Transmembrane</keyword>
<keyword evidence="3" id="KW-0472">Membrane</keyword>
<sequence length="258" mass="29365">MSSYYHINDELCDISKMLESSYRSEVLLIYEGLKKLVKKKRRKRKVSRKKKGFLVVNGKLQITNVLVLVLIISILTVQVMNWLGKYSSSDNNNVNTAQISDATKRNFINQILPIAQSEQKKYQLLSSITLAQAALESNWGESQLASQYHNLFGVKSNAADAQMMTTSEYVNGQWITVKAKFATYKDWNASIEAHTQLFVNGTEWDQGHYRTVLAAKNYQDAAAALQKQGYATDPEYAKKLIQIIQEYKLNKYDKVSAN</sequence>
<evidence type="ECO:0000256" key="2">
    <source>
        <dbReference type="ARBA" id="ARBA00022801"/>
    </source>
</evidence>
<dbReference type="Gene3D" id="4.10.80.30">
    <property type="entry name" value="DNA polymerase, domain 6"/>
    <property type="match status" value="1"/>
</dbReference>
<feature type="transmembrane region" description="Helical" evidence="3">
    <location>
        <begin position="58"/>
        <end position="83"/>
    </location>
</feature>
<evidence type="ECO:0000259" key="4">
    <source>
        <dbReference type="SMART" id="SM00047"/>
    </source>
</evidence>
<dbReference type="InterPro" id="IPR051056">
    <property type="entry name" value="Glycosyl_Hydrolase_73"/>
</dbReference>
<dbReference type="AlphaFoldDB" id="A0A0R1PY05"/>
<comment type="similarity">
    <text evidence="1">Belongs to the glycosyl hydrolase 73 family.</text>
</comment>
<dbReference type="PRINTS" id="PR01002">
    <property type="entry name" value="FLGFLGJ"/>
</dbReference>
<dbReference type="GO" id="GO:0004040">
    <property type="term" value="F:amidase activity"/>
    <property type="evidence" value="ECO:0007669"/>
    <property type="project" value="InterPro"/>
</dbReference>
<evidence type="ECO:0000256" key="3">
    <source>
        <dbReference type="SAM" id="Phobius"/>
    </source>
</evidence>